<name>A0ABT5U6F7_9GAMM</name>
<protein>
    <submittedName>
        <fullName evidence="3">Uncharacterized protein</fullName>
    </submittedName>
</protein>
<evidence type="ECO:0000256" key="2">
    <source>
        <dbReference type="SAM" id="Phobius"/>
    </source>
</evidence>
<feature type="region of interest" description="Disordered" evidence="1">
    <location>
        <begin position="26"/>
        <end position="49"/>
    </location>
</feature>
<dbReference type="EMBL" id="JAPMOU010000007">
    <property type="protein sequence ID" value="MDE1461951.1"/>
    <property type="molecule type" value="Genomic_DNA"/>
</dbReference>
<keyword evidence="2" id="KW-0812">Transmembrane</keyword>
<evidence type="ECO:0000256" key="1">
    <source>
        <dbReference type="SAM" id="MobiDB-lite"/>
    </source>
</evidence>
<proteinExistence type="predicted"/>
<dbReference type="Proteomes" id="UP001528823">
    <property type="component" value="Unassembled WGS sequence"/>
</dbReference>
<feature type="compositionally biased region" description="Polar residues" evidence="1">
    <location>
        <begin position="27"/>
        <end position="49"/>
    </location>
</feature>
<feature type="transmembrane region" description="Helical" evidence="2">
    <location>
        <begin position="6"/>
        <end position="24"/>
    </location>
</feature>
<accession>A0ABT5U6F7</accession>
<gene>
    <name evidence="3" type="ORF">ORQ98_08200</name>
</gene>
<keyword evidence="2" id="KW-1133">Transmembrane helix</keyword>
<evidence type="ECO:0000313" key="3">
    <source>
        <dbReference type="EMBL" id="MDE1461951.1"/>
    </source>
</evidence>
<reference evidence="3 4" key="1">
    <citation type="submission" date="2022-11" db="EMBL/GenBank/DDBJ databases">
        <title>Spartinivicinus poritis sp. nov., isolated from scleractinian coral Porites lutea.</title>
        <authorList>
            <person name="Zhang G."/>
            <person name="Cai L."/>
            <person name="Wei Q."/>
        </authorList>
    </citation>
    <scope>NUCLEOTIDE SEQUENCE [LARGE SCALE GENOMIC DNA]</scope>
    <source>
        <strain evidence="3 4">A2-2</strain>
    </source>
</reference>
<sequence length="238" mass="25345">MKGSKLFLGVGAVVVGIGATVMMMPSEQRSNQPVSQPVESAGSETNEPVQTNTQAVAAIPATEEVVNDVAASEPAEIPLPEPAPALPEVDPNEVTSMWQASEQEQTVDENGIPTTHLQVNPQLISSLQLGQTLEFEVPALNQSYQAELTTTHNQLDDVHVFKGKINNGSENDNVIVTRGEVETYVTVSTGDGVYSVRIDNASGKATMISEDDIAKTITNFNDAIPAPEVPVEPPKDRS</sequence>
<dbReference type="RefSeq" id="WP_274688310.1">
    <property type="nucleotide sequence ID" value="NZ_JAPMOU010000007.1"/>
</dbReference>
<organism evidence="3 4">
    <name type="scientific">Spartinivicinus poritis</name>
    <dbReference type="NCBI Taxonomy" id="2994640"/>
    <lineage>
        <taxon>Bacteria</taxon>
        <taxon>Pseudomonadati</taxon>
        <taxon>Pseudomonadota</taxon>
        <taxon>Gammaproteobacteria</taxon>
        <taxon>Oceanospirillales</taxon>
        <taxon>Zooshikellaceae</taxon>
        <taxon>Spartinivicinus</taxon>
    </lineage>
</organism>
<keyword evidence="2" id="KW-0472">Membrane</keyword>
<evidence type="ECO:0000313" key="4">
    <source>
        <dbReference type="Proteomes" id="UP001528823"/>
    </source>
</evidence>
<comment type="caution">
    <text evidence="3">The sequence shown here is derived from an EMBL/GenBank/DDBJ whole genome shotgun (WGS) entry which is preliminary data.</text>
</comment>
<keyword evidence="4" id="KW-1185">Reference proteome</keyword>